<proteinExistence type="predicted"/>
<protein>
    <submittedName>
        <fullName evidence="2">Uncharacterized protein</fullName>
    </submittedName>
</protein>
<sequence length="322" mass="36413">MKPSSFLPVGISISCISSGCGSGLSKEIEASQGFDTEPSTEIGSTSGIGLTADVQSAANIKSVTEYTESFYDSSDEDETTEDLPAVSGELTEDLPPVSNDPTSDKFLWNHLYHHIIGDTNAIQFYTPRFSREDQRVVVRILADRERKFTRVYDNFLEFETPDPLHLDIEEIYHALCHEYKTDYTDMNWIGMDIVDDVWRKTIRLYREDHGFDPTMKIRVAPGHPDWDLFITNRYFLDATRMVPNTDVLEISVTREVRRQFKDPRQIVVADVITFWFKEPESSEEDNAIDPPRQYTAGSLPKSKPAIGPSGSETVPEIVPASS</sequence>
<evidence type="ECO:0000256" key="1">
    <source>
        <dbReference type="SAM" id="MobiDB-lite"/>
    </source>
</evidence>
<dbReference type="Proteomes" id="UP000222788">
    <property type="component" value="Unassembled WGS sequence"/>
</dbReference>
<name>A0A2C5W4W9_9PEZI</name>
<gene>
    <name evidence="2" type="ORF">CFIMG_006504RA</name>
</gene>
<reference evidence="2 3" key="2">
    <citation type="journal article" date="2013" name="IMA Fungus">
        <title>IMA Genome-F 1: Ceratocystis fimbriata: Draft nuclear genome sequence for the plant pathogen, Ceratocystis fimbriata.</title>
        <authorList>
            <person name="Wilken P.M."/>
            <person name="Steenkamp E.T."/>
            <person name="Wingfield M.J."/>
            <person name="de Beer Z.W."/>
            <person name="Wingfield B.D."/>
        </authorList>
    </citation>
    <scope>NUCLEOTIDE SEQUENCE [LARGE SCALE GENOMIC DNA]</scope>
    <source>
        <strain evidence="2 3">CBS 114723</strain>
    </source>
</reference>
<reference evidence="2 3" key="1">
    <citation type="journal article" date="2013" name="Fungal Biol.">
        <title>Analysis of microsatellite markers in the genome of the plant pathogen Ceratocystis fimbriata.</title>
        <authorList>
            <person name="Simpson M.C."/>
            <person name="Wilken P.M."/>
            <person name="Coetzee M.P."/>
            <person name="Wingfield M.J."/>
            <person name="Wingfield B.D."/>
        </authorList>
    </citation>
    <scope>NUCLEOTIDE SEQUENCE [LARGE SCALE GENOMIC DNA]</scope>
    <source>
        <strain evidence="2 3">CBS 114723</strain>
    </source>
</reference>
<dbReference type="PROSITE" id="PS51257">
    <property type="entry name" value="PROKAR_LIPOPROTEIN"/>
    <property type="match status" value="1"/>
</dbReference>
<feature type="region of interest" description="Disordered" evidence="1">
    <location>
        <begin position="279"/>
        <end position="322"/>
    </location>
</feature>
<dbReference type="EMBL" id="APWK03000175">
    <property type="protein sequence ID" value="PHH49699.1"/>
    <property type="molecule type" value="Genomic_DNA"/>
</dbReference>
<keyword evidence="3" id="KW-1185">Reference proteome</keyword>
<evidence type="ECO:0000313" key="3">
    <source>
        <dbReference type="Proteomes" id="UP000222788"/>
    </source>
</evidence>
<dbReference type="AlphaFoldDB" id="A0A2C5W4W9"/>
<organism evidence="2 3">
    <name type="scientific">Ceratocystis fimbriata CBS 114723</name>
    <dbReference type="NCBI Taxonomy" id="1035309"/>
    <lineage>
        <taxon>Eukaryota</taxon>
        <taxon>Fungi</taxon>
        <taxon>Dikarya</taxon>
        <taxon>Ascomycota</taxon>
        <taxon>Pezizomycotina</taxon>
        <taxon>Sordariomycetes</taxon>
        <taxon>Hypocreomycetidae</taxon>
        <taxon>Microascales</taxon>
        <taxon>Ceratocystidaceae</taxon>
        <taxon>Ceratocystis</taxon>
    </lineage>
</organism>
<accession>A0A2C5W4W9</accession>
<evidence type="ECO:0000313" key="2">
    <source>
        <dbReference type="EMBL" id="PHH49699.1"/>
    </source>
</evidence>
<comment type="caution">
    <text evidence="2">The sequence shown here is derived from an EMBL/GenBank/DDBJ whole genome shotgun (WGS) entry which is preliminary data.</text>
</comment>